<dbReference type="Proteomes" id="UP000886595">
    <property type="component" value="Unassembled WGS sequence"/>
</dbReference>
<evidence type="ECO:0000313" key="2">
    <source>
        <dbReference type="Proteomes" id="UP000886595"/>
    </source>
</evidence>
<dbReference type="AlphaFoldDB" id="A0A8X7RBS8"/>
<name>A0A8X7RBS8_BRACI</name>
<keyword evidence="2" id="KW-1185">Reference proteome</keyword>
<sequence length="125" mass="13946">MVDTPSSCQMAVDVAGDGTGAEASHSPPPATEDAWLKLHKEVLSAVVAQNKRLIAIIKKQKEYVTKQDLQMLKDKIAEKITRAVPAIARKLMDDIKERQACDDESVAKLVRYLKEQICQFVNILR</sequence>
<gene>
    <name evidence="1" type="ORF">Bca52824_044731</name>
</gene>
<comment type="caution">
    <text evidence="1">The sequence shown here is derived from an EMBL/GenBank/DDBJ whole genome shotgun (WGS) entry which is preliminary data.</text>
</comment>
<dbReference type="EMBL" id="JAAMPC010000010">
    <property type="protein sequence ID" value="KAG2285127.1"/>
    <property type="molecule type" value="Genomic_DNA"/>
</dbReference>
<organism evidence="1 2">
    <name type="scientific">Brassica carinata</name>
    <name type="common">Ethiopian mustard</name>
    <name type="synonym">Abyssinian cabbage</name>
    <dbReference type="NCBI Taxonomy" id="52824"/>
    <lineage>
        <taxon>Eukaryota</taxon>
        <taxon>Viridiplantae</taxon>
        <taxon>Streptophyta</taxon>
        <taxon>Embryophyta</taxon>
        <taxon>Tracheophyta</taxon>
        <taxon>Spermatophyta</taxon>
        <taxon>Magnoliopsida</taxon>
        <taxon>eudicotyledons</taxon>
        <taxon>Gunneridae</taxon>
        <taxon>Pentapetalae</taxon>
        <taxon>rosids</taxon>
        <taxon>malvids</taxon>
        <taxon>Brassicales</taxon>
        <taxon>Brassicaceae</taxon>
        <taxon>Brassiceae</taxon>
        <taxon>Brassica</taxon>
    </lineage>
</organism>
<proteinExistence type="predicted"/>
<protein>
    <submittedName>
        <fullName evidence="1">Uncharacterized protein</fullName>
    </submittedName>
</protein>
<reference evidence="1 2" key="1">
    <citation type="submission" date="2020-02" db="EMBL/GenBank/DDBJ databases">
        <authorList>
            <person name="Ma Q."/>
            <person name="Huang Y."/>
            <person name="Song X."/>
            <person name="Pei D."/>
        </authorList>
    </citation>
    <scope>NUCLEOTIDE SEQUENCE [LARGE SCALE GENOMIC DNA]</scope>
    <source>
        <strain evidence="1">Sxm20200214</strain>
        <tissue evidence="1">Leaf</tissue>
    </source>
</reference>
<evidence type="ECO:0000313" key="1">
    <source>
        <dbReference type="EMBL" id="KAG2285127.1"/>
    </source>
</evidence>
<accession>A0A8X7RBS8</accession>